<evidence type="ECO:0000313" key="1">
    <source>
        <dbReference type="EMBL" id="KAK7858524.1"/>
    </source>
</evidence>
<accession>A0AAW0M626</accession>
<comment type="caution">
    <text evidence="1">The sequence shown here is derived from an EMBL/GenBank/DDBJ whole genome shotgun (WGS) entry which is preliminary data.</text>
</comment>
<sequence>MRSKGMTNLKLSRTTHHSFSSSSAWYNYTPPPSPHQEDPVLSAISKAILNSKTKPLHHSSLRNLLTSLTPQHVINLINHNPYSLSPHSLLSFFQCLSSHPTFRHTLHSYCTMAHFLCSHNMFPQAQSLLHS</sequence>
<proteinExistence type="predicted"/>
<name>A0AAW0M626_QUESU</name>
<dbReference type="AlphaFoldDB" id="A0AAW0M626"/>
<dbReference type="EMBL" id="PKMF04000019">
    <property type="protein sequence ID" value="KAK7858524.1"/>
    <property type="molecule type" value="Genomic_DNA"/>
</dbReference>
<protein>
    <submittedName>
        <fullName evidence="1">Pentatricopeptide repeat-containing protein</fullName>
    </submittedName>
</protein>
<organism evidence="1">
    <name type="scientific">Quercus suber</name>
    <name type="common">Cork oak</name>
    <dbReference type="NCBI Taxonomy" id="58331"/>
    <lineage>
        <taxon>Eukaryota</taxon>
        <taxon>Viridiplantae</taxon>
        <taxon>Streptophyta</taxon>
        <taxon>Embryophyta</taxon>
        <taxon>Tracheophyta</taxon>
        <taxon>Spermatophyta</taxon>
        <taxon>Magnoliopsida</taxon>
        <taxon>eudicotyledons</taxon>
        <taxon>Gunneridae</taxon>
        <taxon>Pentapetalae</taxon>
        <taxon>rosids</taxon>
        <taxon>fabids</taxon>
        <taxon>Fagales</taxon>
        <taxon>Fagaceae</taxon>
        <taxon>Quercus</taxon>
    </lineage>
</organism>
<gene>
    <name evidence="1" type="ORF">CFP56_012234</name>
</gene>
<reference evidence="1" key="3">
    <citation type="submission" date="2023-07" db="EMBL/GenBank/DDBJ databases">
        <title>An improved reference 1 genome and first organelle genomes of Quercus suber.</title>
        <authorList>
            <consortium name="Genosuber Consortium"/>
            <person name="Usie A."/>
            <person name="Serra O."/>
            <person name="Barros P."/>
        </authorList>
    </citation>
    <scope>NUCLEOTIDE SEQUENCE</scope>
    <source>
        <strain evidence="1">HL8</strain>
        <tissue evidence="1">Leaves</tissue>
    </source>
</reference>
<reference evidence="1" key="1">
    <citation type="submission" date="2017-12" db="EMBL/GenBank/DDBJ databases">
        <authorList>
            <person name="Barbosa P."/>
            <person name="Usie A."/>
            <person name="Ramos A.M."/>
        </authorList>
    </citation>
    <scope>NUCLEOTIDE SEQUENCE</scope>
    <source>
        <strain evidence="1">HL8</strain>
        <tissue evidence="1">Leaves</tissue>
    </source>
</reference>
<reference evidence="1" key="2">
    <citation type="journal article" date="2018" name="Sci. Data">
        <title>The draft genome sequence of cork oak.</title>
        <authorList>
            <person name="Ramos A.M."/>
            <person name="Usie A."/>
            <person name="Barbosa P."/>
            <person name="Barros P.M."/>
            <person name="Capote T."/>
            <person name="Chaves I."/>
            <person name="Simoes F."/>
            <person name="Abreu I."/>
            <person name="Carrasquinho I."/>
            <person name="Faro C."/>
            <person name="Guimaraes J.B."/>
            <person name="Mendonca D."/>
            <person name="Nobrega F."/>
            <person name="Rodrigues L."/>
            <person name="Saibo N.J.M."/>
            <person name="Varela M.C."/>
            <person name="Egas C."/>
            <person name="Matos J."/>
            <person name="Miguel C.M."/>
            <person name="Oliveira M.M."/>
            <person name="Ricardo C.P."/>
            <person name="Goncalves S."/>
        </authorList>
    </citation>
    <scope>NUCLEOTIDE SEQUENCE [LARGE SCALE GENOMIC DNA]</scope>
    <source>
        <strain evidence="1">HL8</strain>
    </source>
</reference>